<organism evidence="1">
    <name type="scientific">marine metagenome</name>
    <dbReference type="NCBI Taxonomy" id="408172"/>
    <lineage>
        <taxon>unclassified sequences</taxon>
        <taxon>metagenomes</taxon>
        <taxon>ecological metagenomes</taxon>
    </lineage>
</organism>
<dbReference type="AlphaFoldDB" id="A0A383AJP0"/>
<reference evidence="1" key="1">
    <citation type="submission" date="2018-05" db="EMBL/GenBank/DDBJ databases">
        <authorList>
            <person name="Lanie J.A."/>
            <person name="Ng W.-L."/>
            <person name="Kazmierczak K.M."/>
            <person name="Andrzejewski T.M."/>
            <person name="Davidsen T.M."/>
            <person name="Wayne K.J."/>
            <person name="Tettelin H."/>
            <person name="Glass J.I."/>
            <person name="Rusch D."/>
            <person name="Podicherti R."/>
            <person name="Tsui H.-C.T."/>
            <person name="Winkler M.E."/>
        </authorList>
    </citation>
    <scope>NUCLEOTIDE SEQUENCE</scope>
</reference>
<dbReference type="EMBL" id="UINC01192577">
    <property type="protein sequence ID" value="SVE07791.1"/>
    <property type="molecule type" value="Genomic_DNA"/>
</dbReference>
<feature type="non-terminal residue" evidence="1">
    <location>
        <position position="1"/>
    </location>
</feature>
<proteinExistence type="predicted"/>
<sequence>IPSFFGALVARSGSEFAPDRIEIALDAATGSALTVDQELKPSDIQLSVGGGVVSDNDAIIVVEESVGGGKKLVIKSTTDTPFAAADVAGANAVAVSVDIPTSGGASVSVDVDLVAPMKAPSLITSVDESGSAKSINITTDGFTADEADTYIATIEEQFGNLDNFEINGQTLSADEVDITASVVPTGNESTPFRVEVTIKPKDPEGDLGKVDEIAFQPPPVAVVEGEIPPPPIVVPPTPPVISPIGG</sequence>
<evidence type="ECO:0000313" key="1">
    <source>
        <dbReference type="EMBL" id="SVE07791.1"/>
    </source>
</evidence>
<accession>A0A383AJP0</accession>
<gene>
    <name evidence="1" type="ORF">METZ01_LOCUS460645</name>
</gene>
<name>A0A383AJP0_9ZZZZ</name>
<protein>
    <submittedName>
        <fullName evidence="1">Uncharacterized protein</fullName>
    </submittedName>
</protein>